<keyword evidence="3" id="KW-1185">Reference proteome</keyword>
<dbReference type="Proteomes" id="UP000272942">
    <property type="component" value="Unassembled WGS sequence"/>
</dbReference>
<evidence type="ECO:0000256" key="1">
    <source>
        <dbReference type="SAM" id="MobiDB-lite"/>
    </source>
</evidence>
<dbReference type="WBParaSite" id="ECPE_0000817901-mRNA-1">
    <property type="protein sequence ID" value="ECPE_0000817901-mRNA-1"/>
    <property type="gene ID" value="ECPE_0000817901"/>
</dbReference>
<gene>
    <name evidence="2" type="ORF">ECPE_LOCUS8157</name>
</gene>
<reference evidence="4" key="1">
    <citation type="submission" date="2016-06" db="UniProtKB">
        <authorList>
            <consortium name="WormBaseParasite"/>
        </authorList>
    </citation>
    <scope>IDENTIFICATION</scope>
</reference>
<sequence length="106" mass="11729">MLSPEYDKVRQMEDEQMHGSAEPMSFLVRSNKRQSPARSLARSTGLERPFVHAPDLSLVVPVESQCLGLRSTRRQGHKRTATGLNSVVLGRQSINLLAQPPTPAHS</sequence>
<feature type="region of interest" description="Disordered" evidence="1">
    <location>
        <begin position="1"/>
        <end position="23"/>
    </location>
</feature>
<organism evidence="4">
    <name type="scientific">Echinostoma caproni</name>
    <dbReference type="NCBI Taxonomy" id="27848"/>
    <lineage>
        <taxon>Eukaryota</taxon>
        <taxon>Metazoa</taxon>
        <taxon>Spiralia</taxon>
        <taxon>Lophotrochozoa</taxon>
        <taxon>Platyhelminthes</taxon>
        <taxon>Trematoda</taxon>
        <taxon>Digenea</taxon>
        <taxon>Plagiorchiida</taxon>
        <taxon>Echinostomata</taxon>
        <taxon>Echinostomatoidea</taxon>
        <taxon>Echinostomatidae</taxon>
        <taxon>Echinostoma</taxon>
    </lineage>
</organism>
<dbReference type="AlphaFoldDB" id="A0A183AMH2"/>
<evidence type="ECO:0000313" key="2">
    <source>
        <dbReference type="EMBL" id="VDP82884.1"/>
    </source>
</evidence>
<dbReference type="EMBL" id="UZAN01045588">
    <property type="protein sequence ID" value="VDP82884.1"/>
    <property type="molecule type" value="Genomic_DNA"/>
</dbReference>
<accession>A0A183AMH2</accession>
<proteinExistence type="predicted"/>
<feature type="compositionally biased region" description="Basic and acidic residues" evidence="1">
    <location>
        <begin position="1"/>
        <end position="17"/>
    </location>
</feature>
<reference evidence="2 3" key="2">
    <citation type="submission" date="2018-11" db="EMBL/GenBank/DDBJ databases">
        <authorList>
            <consortium name="Pathogen Informatics"/>
        </authorList>
    </citation>
    <scope>NUCLEOTIDE SEQUENCE [LARGE SCALE GENOMIC DNA]</scope>
    <source>
        <strain evidence="2 3">Egypt</strain>
    </source>
</reference>
<evidence type="ECO:0000313" key="3">
    <source>
        <dbReference type="Proteomes" id="UP000272942"/>
    </source>
</evidence>
<evidence type="ECO:0000313" key="4">
    <source>
        <dbReference type="WBParaSite" id="ECPE_0000817901-mRNA-1"/>
    </source>
</evidence>
<protein>
    <submittedName>
        <fullName evidence="2 4">Uncharacterized protein</fullName>
    </submittedName>
</protein>
<name>A0A183AMH2_9TREM</name>